<reference evidence="1" key="1">
    <citation type="journal article" date="2015" name="Nature">
        <title>Complex archaea that bridge the gap between prokaryotes and eukaryotes.</title>
        <authorList>
            <person name="Spang A."/>
            <person name="Saw J.H."/>
            <person name="Jorgensen S.L."/>
            <person name="Zaremba-Niedzwiedzka K."/>
            <person name="Martijn J."/>
            <person name="Lind A.E."/>
            <person name="van Eijk R."/>
            <person name="Schleper C."/>
            <person name="Guy L."/>
            <person name="Ettema T.J."/>
        </authorList>
    </citation>
    <scope>NUCLEOTIDE SEQUENCE</scope>
</reference>
<evidence type="ECO:0000313" key="1">
    <source>
        <dbReference type="EMBL" id="KKL19578.1"/>
    </source>
</evidence>
<organism evidence="1">
    <name type="scientific">marine sediment metagenome</name>
    <dbReference type="NCBI Taxonomy" id="412755"/>
    <lineage>
        <taxon>unclassified sequences</taxon>
        <taxon>metagenomes</taxon>
        <taxon>ecological metagenomes</taxon>
    </lineage>
</organism>
<comment type="caution">
    <text evidence="1">The sequence shown here is derived from an EMBL/GenBank/DDBJ whole genome shotgun (WGS) entry which is preliminary data.</text>
</comment>
<name>A0A0F9E694_9ZZZZ</name>
<sequence>MSEPTPTPWKSQGRLVNCAMGHLTEMWTLDKYIEGNAEANAEHIVRCVNAHDDLLEACKLGAIAATAVNSDVAQIIQAAIAKAENGEP</sequence>
<proteinExistence type="predicted"/>
<protein>
    <submittedName>
        <fullName evidence="1">Uncharacterized protein</fullName>
    </submittedName>
</protein>
<dbReference type="AlphaFoldDB" id="A0A0F9E694"/>
<accession>A0A0F9E694</accession>
<gene>
    <name evidence="1" type="ORF">LCGC14_2464060</name>
</gene>
<dbReference type="EMBL" id="LAZR01038434">
    <property type="protein sequence ID" value="KKL19578.1"/>
    <property type="molecule type" value="Genomic_DNA"/>
</dbReference>